<dbReference type="InterPro" id="IPR013783">
    <property type="entry name" value="Ig-like_fold"/>
</dbReference>
<protein>
    <recommendedName>
        <fullName evidence="6">HYDIN/VesB/CFA65-like Ig-like domain-containing protein</fullName>
    </recommendedName>
</protein>
<evidence type="ECO:0000256" key="4">
    <source>
        <dbReference type="ARBA" id="ARBA00023069"/>
    </source>
</evidence>
<evidence type="ECO:0000256" key="2">
    <source>
        <dbReference type="ARBA" id="ARBA00004496"/>
    </source>
</evidence>
<dbReference type="Proteomes" id="UP000709672">
    <property type="component" value="Unassembled WGS sequence"/>
</dbReference>
<comment type="caution">
    <text evidence="7">The sequence shown here is derived from an EMBL/GenBank/DDBJ whole genome shotgun (WGS) entry which is preliminary data.</text>
</comment>
<keyword evidence="5" id="KW-0966">Cell projection</keyword>
<evidence type="ECO:0000256" key="1">
    <source>
        <dbReference type="ARBA" id="ARBA00004138"/>
    </source>
</evidence>
<keyword evidence="3" id="KW-0963">Cytoplasm</keyword>
<dbReference type="InterPro" id="IPR002105">
    <property type="entry name" value="Dockerin_1_rpt"/>
</dbReference>
<gene>
    <name evidence="7" type="ORF">HYV66_02280</name>
</gene>
<dbReference type="PROSITE" id="PS00018">
    <property type="entry name" value="EF_HAND_1"/>
    <property type="match status" value="2"/>
</dbReference>
<keyword evidence="4" id="KW-0969">Cilium</keyword>
<evidence type="ECO:0000256" key="5">
    <source>
        <dbReference type="ARBA" id="ARBA00023273"/>
    </source>
</evidence>
<feature type="domain" description="HYDIN/VesB/CFA65-like Ig-like" evidence="6">
    <location>
        <begin position="35"/>
        <end position="131"/>
    </location>
</feature>
<dbReference type="GO" id="GO:0004553">
    <property type="term" value="F:hydrolase activity, hydrolyzing O-glycosyl compounds"/>
    <property type="evidence" value="ECO:0007669"/>
    <property type="project" value="InterPro"/>
</dbReference>
<dbReference type="SUPFAM" id="SSF47473">
    <property type="entry name" value="EF-hand"/>
    <property type="match status" value="1"/>
</dbReference>
<proteinExistence type="predicted"/>
<dbReference type="InterPro" id="IPR018247">
    <property type="entry name" value="EF_Hand_1_Ca_BS"/>
</dbReference>
<organism evidence="7 8">
    <name type="scientific">Candidatus Sungiibacteriota bacterium</name>
    <dbReference type="NCBI Taxonomy" id="2750080"/>
    <lineage>
        <taxon>Bacteria</taxon>
        <taxon>Candidatus Sungiibacteriota</taxon>
    </lineage>
</organism>
<dbReference type="Gene3D" id="2.60.40.10">
    <property type="entry name" value="Immunoglobulins"/>
    <property type="match status" value="1"/>
</dbReference>
<name>A0A932DSG3_9BACT</name>
<dbReference type="Pfam" id="PF22544">
    <property type="entry name" value="HYDIN_VesB_CFA65-like_Ig"/>
    <property type="match status" value="1"/>
</dbReference>
<dbReference type="AlphaFoldDB" id="A0A932DSG3"/>
<accession>A0A932DSG3</accession>
<dbReference type="Gene3D" id="1.10.1330.10">
    <property type="entry name" value="Dockerin domain"/>
    <property type="match status" value="1"/>
</dbReference>
<sequence length="200" mass="21639">RLIVNYNGDSKEIILSGEGTSAAVDLTTVAPGPRLVASVTQADLGDIFVARDTSYVMIPVRNSGDAVLTGWWFLDAASDDFSVDIDSTSLSPGASDTVTVSFIPRAEGEKTGRLYFFHNASIQSFVITLAGTGKVFVVSVEMADFDGSGTVDLGDFFMFSDHFGQPLSPEEIEIFDLNGDGRVDNDDFFIFSDFFGRRVE</sequence>
<feature type="non-terminal residue" evidence="7">
    <location>
        <position position="1"/>
    </location>
</feature>
<dbReference type="EMBL" id="JACPHQ010000029">
    <property type="protein sequence ID" value="MBI2466037.1"/>
    <property type="molecule type" value="Genomic_DNA"/>
</dbReference>
<comment type="subcellular location">
    <subcellularLocation>
        <location evidence="1">Cell projection</location>
        <location evidence="1">Cilium</location>
    </subcellularLocation>
    <subcellularLocation>
        <location evidence="2">Cytoplasm</location>
    </subcellularLocation>
</comment>
<evidence type="ECO:0000313" key="7">
    <source>
        <dbReference type="EMBL" id="MBI2466037.1"/>
    </source>
</evidence>
<dbReference type="GO" id="GO:0000272">
    <property type="term" value="P:polysaccharide catabolic process"/>
    <property type="evidence" value="ECO:0007669"/>
    <property type="project" value="InterPro"/>
</dbReference>
<dbReference type="InterPro" id="IPR036439">
    <property type="entry name" value="Dockerin_dom_sf"/>
</dbReference>
<dbReference type="InterPro" id="IPR053879">
    <property type="entry name" value="HYDIN_VesB_CFA65-like_Ig"/>
</dbReference>
<dbReference type="InterPro" id="IPR011992">
    <property type="entry name" value="EF-hand-dom_pair"/>
</dbReference>
<reference evidence="7" key="1">
    <citation type="submission" date="2020-07" db="EMBL/GenBank/DDBJ databases">
        <title>Huge and variable diversity of episymbiotic CPR bacteria and DPANN archaea in groundwater ecosystems.</title>
        <authorList>
            <person name="He C.Y."/>
            <person name="Keren R."/>
            <person name="Whittaker M."/>
            <person name="Farag I.F."/>
            <person name="Doudna J."/>
            <person name="Cate J.H.D."/>
            <person name="Banfield J.F."/>
        </authorList>
    </citation>
    <scope>NUCLEOTIDE SEQUENCE</scope>
    <source>
        <strain evidence="7">NC_groundwater_418_Ag_B-0.1um_45_10</strain>
    </source>
</reference>
<dbReference type="Pfam" id="PF00404">
    <property type="entry name" value="Dockerin_1"/>
    <property type="match status" value="1"/>
</dbReference>
<evidence type="ECO:0000256" key="3">
    <source>
        <dbReference type="ARBA" id="ARBA00022490"/>
    </source>
</evidence>
<evidence type="ECO:0000313" key="8">
    <source>
        <dbReference type="Proteomes" id="UP000709672"/>
    </source>
</evidence>
<evidence type="ECO:0000259" key="6">
    <source>
        <dbReference type="Pfam" id="PF22544"/>
    </source>
</evidence>